<feature type="region of interest" description="Disordered" evidence="11">
    <location>
        <begin position="51"/>
        <end position="154"/>
    </location>
</feature>
<evidence type="ECO:0000256" key="4">
    <source>
        <dbReference type="ARBA" id="ARBA00022679"/>
    </source>
</evidence>
<keyword evidence="6 10" id="KW-0805">Transcription regulation</keyword>
<organism evidence="14 15">
    <name type="scientific">Alginatibacterium sediminis</name>
    <dbReference type="NCBI Taxonomy" id="2164068"/>
    <lineage>
        <taxon>Bacteria</taxon>
        <taxon>Pseudomonadati</taxon>
        <taxon>Pseudomonadota</taxon>
        <taxon>Gammaproteobacteria</taxon>
        <taxon>Alteromonadales</taxon>
        <taxon>Alteromonadaceae</taxon>
        <taxon>Alginatibacterium</taxon>
    </lineage>
</organism>
<sequence>MKASLQLRMGQQLTMTPQLQQAIRLLQLSTLDLQTEIQEALESNPLLEVEETFAESNESNSQNDTNSDNPESISASATTETNALDRTPSSDESNGDSEVAATDVSQVDTSEALENSTLSDELTVDSTWDDMYSAGSAPSSSAMPDDMDSVYQGETSDSLQDHLLWQMRLTPFSEVDQMIALAIIDAIEPSGYLTQSCEQILEGLCQQNDAELDLEIDEVEAVLKRVQHFDPLGVASRSLQECLRIQLHTFDKETPWLSQAKEMVEKYLDLLANRDYRSILKKTKLKEPQLKEVLNIIQSLEPRPGNVIEESHAQYVIPDVAVSKQRGRWMVELNPDALPKLRVNSTYASLSRSSSLQSDKDYIRSNLQEAKWFIKSIESRNETLLKVANCIVHHQQAFFEYGEEAMKPMVLNDVAEAVEMHESTISRVTTQKFMHTPRGIFELKYFFSSHVSTENGGECSSTAIRALIKKLVAAENTNKPLSDSKIADILAEQGIQVARRTIAKYRESLAIPPSNQRKSLL</sequence>
<dbReference type="GO" id="GO:0006352">
    <property type="term" value="P:DNA-templated transcription initiation"/>
    <property type="evidence" value="ECO:0007669"/>
    <property type="project" value="InterPro"/>
</dbReference>
<keyword evidence="4 10" id="KW-0808">Transferase</keyword>
<feature type="compositionally biased region" description="Low complexity" evidence="11">
    <location>
        <begin position="130"/>
        <end position="144"/>
    </location>
</feature>
<keyword evidence="3 10" id="KW-0240">DNA-directed RNA polymerase</keyword>
<dbReference type="NCBIfam" id="NF004595">
    <property type="entry name" value="PRK05932.1-2"/>
    <property type="match status" value="1"/>
</dbReference>
<protein>
    <recommendedName>
        <fullName evidence="2 10">RNA polymerase sigma-54 factor</fullName>
    </recommendedName>
</protein>
<dbReference type="NCBIfam" id="TIGR02395">
    <property type="entry name" value="rpoN_sigma"/>
    <property type="match status" value="1"/>
</dbReference>
<dbReference type="GO" id="GO:0000428">
    <property type="term" value="C:DNA-directed RNA polymerase complex"/>
    <property type="evidence" value="ECO:0007669"/>
    <property type="project" value="UniProtKB-KW"/>
</dbReference>
<dbReference type="AlphaFoldDB" id="A0A420E9B4"/>
<dbReference type="Proteomes" id="UP000286482">
    <property type="component" value="Unassembled WGS sequence"/>
</dbReference>
<evidence type="ECO:0000256" key="5">
    <source>
        <dbReference type="ARBA" id="ARBA00022695"/>
    </source>
</evidence>
<gene>
    <name evidence="14" type="ORF">DBZ36_16260</name>
</gene>
<dbReference type="NCBIfam" id="NF009118">
    <property type="entry name" value="PRK12469.1"/>
    <property type="match status" value="1"/>
</dbReference>
<feature type="compositionally biased region" description="Polar residues" evidence="11">
    <location>
        <begin position="54"/>
        <end position="84"/>
    </location>
</feature>
<dbReference type="PRINTS" id="PR00045">
    <property type="entry name" value="SIGMA54FCT"/>
</dbReference>
<dbReference type="RefSeq" id="WP_120356003.1">
    <property type="nucleotide sequence ID" value="NZ_RAQO01000008.1"/>
</dbReference>
<evidence type="ECO:0000313" key="15">
    <source>
        <dbReference type="Proteomes" id="UP000286482"/>
    </source>
</evidence>
<feature type="domain" description="RNA polymerase sigma factor 54 core-binding" evidence="13">
    <location>
        <begin position="155"/>
        <end position="347"/>
    </location>
</feature>
<dbReference type="PROSITE" id="PS00718">
    <property type="entry name" value="SIGMA54_2"/>
    <property type="match status" value="1"/>
</dbReference>
<dbReference type="InterPro" id="IPR007634">
    <property type="entry name" value="RNA_pol_sigma_54_DNA-bd"/>
</dbReference>
<dbReference type="PANTHER" id="PTHR32248:SF4">
    <property type="entry name" value="RNA POLYMERASE SIGMA-54 FACTOR"/>
    <property type="match status" value="1"/>
</dbReference>
<evidence type="ECO:0000256" key="3">
    <source>
        <dbReference type="ARBA" id="ARBA00022478"/>
    </source>
</evidence>
<dbReference type="GO" id="GO:0016779">
    <property type="term" value="F:nucleotidyltransferase activity"/>
    <property type="evidence" value="ECO:0007669"/>
    <property type="project" value="UniProtKB-KW"/>
</dbReference>
<dbReference type="GO" id="GO:0016987">
    <property type="term" value="F:sigma factor activity"/>
    <property type="evidence" value="ECO:0007669"/>
    <property type="project" value="UniProtKB-KW"/>
</dbReference>
<keyword evidence="5 10" id="KW-0548">Nucleotidyltransferase</keyword>
<dbReference type="GO" id="GO:0032993">
    <property type="term" value="C:protein-DNA complex"/>
    <property type="evidence" value="ECO:0007669"/>
    <property type="project" value="UniProtKB-ARBA"/>
</dbReference>
<evidence type="ECO:0000313" key="14">
    <source>
        <dbReference type="EMBL" id="RKF15918.1"/>
    </source>
</evidence>
<accession>A0A420E9B4</accession>
<evidence type="ECO:0000259" key="12">
    <source>
        <dbReference type="Pfam" id="PF04552"/>
    </source>
</evidence>
<evidence type="ECO:0000256" key="8">
    <source>
        <dbReference type="ARBA" id="ARBA00023125"/>
    </source>
</evidence>
<dbReference type="GO" id="GO:0000976">
    <property type="term" value="F:transcription cis-regulatory region binding"/>
    <property type="evidence" value="ECO:0007669"/>
    <property type="project" value="UniProtKB-ARBA"/>
</dbReference>
<evidence type="ECO:0000256" key="10">
    <source>
        <dbReference type="PIRNR" id="PIRNR000774"/>
    </source>
</evidence>
<comment type="function">
    <text evidence="10">Sigma factors are initiation factors that promote the attachment of RNA polymerase to specific initiation sites and are then released.</text>
</comment>
<dbReference type="InterPro" id="IPR007046">
    <property type="entry name" value="RNA_pol_sigma_54_core-bd"/>
</dbReference>
<dbReference type="FunFam" id="1.10.10.60:FF:000045">
    <property type="entry name" value="RNA polymerase sigma-54 factor"/>
    <property type="match status" value="1"/>
</dbReference>
<dbReference type="OrthoDB" id="9814402at2"/>
<evidence type="ECO:0000259" key="13">
    <source>
        <dbReference type="Pfam" id="PF04963"/>
    </source>
</evidence>
<dbReference type="GO" id="GO:0001216">
    <property type="term" value="F:DNA-binding transcription activator activity"/>
    <property type="evidence" value="ECO:0007669"/>
    <property type="project" value="InterPro"/>
</dbReference>
<evidence type="ECO:0000256" key="11">
    <source>
        <dbReference type="SAM" id="MobiDB-lite"/>
    </source>
</evidence>
<feature type="compositionally biased region" description="Polar residues" evidence="11">
    <location>
        <begin position="103"/>
        <end position="126"/>
    </location>
</feature>
<evidence type="ECO:0000256" key="9">
    <source>
        <dbReference type="ARBA" id="ARBA00023163"/>
    </source>
</evidence>
<keyword evidence="15" id="KW-1185">Reference proteome</keyword>
<evidence type="ECO:0000256" key="7">
    <source>
        <dbReference type="ARBA" id="ARBA00023082"/>
    </source>
</evidence>
<dbReference type="InterPro" id="IPR000394">
    <property type="entry name" value="RNA_pol_sigma_54"/>
</dbReference>
<evidence type="ECO:0000256" key="2">
    <source>
        <dbReference type="ARBA" id="ARBA00019942"/>
    </source>
</evidence>
<dbReference type="Pfam" id="PF04552">
    <property type="entry name" value="Sigma54_DBD"/>
    <property type="match status" value="1"/>
</dbReference>
<feature type="domain" description="RNA polymerase sigma factor 54 DNA-binding" evidence="12">
    <location>
        <begin position="361"/>
        <end position="518"/>
    </location>
</feature>
<evidence type="ECO:0000256" key="1">
    <source>
        <dbReference type="ARBA" id="ARBA00008798"/>
    </source>
</evidence>
<comment type="caution">
    <text evidence="14">The sequence shown here is derived from an EMBL/GenBank/DDBJ whole genome shotgun (WGS) entry which is preliminary data.</text>
</comment>
<dbReference type="Gene3D" id="1.10.10.1330">
    <property type="entry name" value="RNA polymerase sigma-54 factor, core-binding domain"/>
    <property type="match status" value="1"/>
</dbReference>
<dbReference type="InterPro" id="IPR038709">
    <property type="entry name" value="RpoN_core-bd_sf"/>
</dbReference>
<dbReference type="PANTHER" id="PTHR32248">
    <property type="entry name" value="RNA POLYMERASE SIGMA-54 FACTOR"/>
    <property type="match status" value="1"/>
</dbReference>
<dbReference type="PIRSF" id="PIRSF000774">
    <property type="entry name" value="RpoN"/>
    <property type="match status" value="1"/>
</dbReference>
<dbReference type="EMBL" id="RAQO01000008">
    <property type="protein sequence ID" value="RKF15918.1"/>
    <property type="molecule type" value="Genomic_DNA"/>
</dbReference>
<dbReference type="FunFam" id="1.10.10.1330:FF:000001">
    <property type="entry name" value="RNA polymerase sigma-54 factor"/>
    <property type="match status" value="1"/>
</dbReference>
<dbReference type="Pfam" id="PF04963">
    <property type="entry name" value="Sigma54_CBD"/>
    <property type="match status" value="1"/>
</dbReference>
<dbReference type="PROSITE" id="PS00717">
    <property type="entry name" value="SIGMA54_1"/>
    <property type="match status" value="1"/>
</dbReference>
<dbReference type="Pfam" id="PF00309">
    <property type="entry name" value="Sigma54_AID"/>
    <property type="match status" value="1"/>
</dbReference>
<keyword evidence="7 10" id="KW-0731">Sigma factor</keyword>
<proteinExistence type="inferred from homology"/>
<comment type="similarity">
    <text evidence="1 10">Belongs to the sigma-54 factor family.</text>
</comment>
<dbReference type="Gene3D" id="1.10.10.60">
    <property type="entry name" value="Homeodomain-like"/>
    <property type="match status" value="1"/>
</dbReference>
<evidence type="ECO:0000256" key="6">
    <source>
        <dbReference type="ARBA" id="ARBA00023015"/>
    </source>
</evidence>
<keyword evidence="9 10" id="KW-0804">Transcription</keyword>
<keyword evidence="8 10" id="KW-0238">DNA-binding</keyword>
<reference evidence="14 15" key="1">
    <citation type="submission" date="2018-09" db="EMBL/GenBank/DDBJ databases">
        <authorList>
            <person name="Wang Z."/>
        </authorList>
    </citation>
    <scope>NUCLEOTIDE SEQUENCE [LARGE SCALE GENOMIC DNA]</scope>
    <source>
        <strain evidence="14 15">ALS 81</strain>
    </source>
</reference>
<dbReference type="PROSITE" id="PS50044">
    <property type="entry name" value="SIGMA54_3"/>
    <property type="match status" value="1"/>
</dbReference>
<name>A0A420E9B4_9ALTE</name>